<dbReference type="EMBL" id="CP000853">
    <property type="protein sequence ID" value="ABW20051.1"/>
    <property type="molecule type" value="Genomic_DNA"/>
</dbReference>
<dbReference type="eggNOG" id="COG1344">
    <property type="taxonomic scope" value="Bacteria"/>
</dbReference>
<keyword evidence="2" id="KW-0969">Cilium</keyword>
<dbReference type="Gene3D" id="1.20.1330.10">
    <property type="entry name" value="f41 fragment of flagellin, N-terminal domain"/>
    <property type="match status" value="2"/>
</dbReference>
<keyword evidence="2" id="KW-0966">Cell projection</keyword>
<dbReference type="HOGENOM" id="CLU_024437_2_1_9"/>
<dbReference type="NCBIfam" id="TIGR02550">
    <property type="entry name" value="flagell_flgL"/>
    <property type="match status" value="1"/>
</dbReference>
<reference evidence="3" key="1">
    <citation type="submission" date="2007-10" db="EMBL/GenBank/DDBJ databases">
        <title>Complete genome of Alkaliphilus oremlandii OhILAs.</title>
        <authorList>
            <person name="Copeland A."/>
            <person name="Lucas S."/>
            <person name="Lapidus A."/>
            <person name="Barry K."/>
            <person name="Detter J.C."/>
            <person name="Glavina del Rio T."/>
            <person name="Hammon N."/>
            <person name="Israni S."/>
            <person name="Dalin E."/>
            <person name="Tice H."/>
            <person name="Pitluck S."/>
            <person name="Chain P."/>
            <person name="Malfatti S."/>
            <person name="Shin M."/>
            <person name="Vergez L."/>
            <person name="Schmutz J."/>
            <person name="Larimer F."/>
            <person name="Land M."/>
            <person name="Hauser L."/>
            <person name="Kyrpides N."/>
            <person name="Mikhailova N."/>
            <person name="Stolz J.F."/>
            <person name="Dawson A."/>
            <person name="Fisher E."/>
            <person name="Crable B."/>
            <person name="Perera E."/>
            <person name="Lisak J."/>
            <person name="Ranganathan M."/>
            <person name="Basu P."/>
            <person name="Richardson P."/>
        </authorList>
    </citation>
    <scope>NUCLEOTIDE SEQUENCE [LARGE SCALE GENOMIC DNA]</scope>
    <source>
        <strain evidence="3">OhILAs</strain>
    </source>
</reference>
<dbReference type="RefSeq" id="WP_012160358.1">
    <property type="nucleotide sequence ID" value="NC_009922.1"/>
</dbReference>
<dbReference type="Pfam" id="PF00669">
    <property type="entry name" value="Flagellin_N"/>
    <property type="match status" value="1"/>
</dbReference>
<dbReference type="PANTHER" id="PTHR42792">
    <property type="entry name" value="FLAGELLIN"/>
    <property type="match status" value="1"/>
</dbReference>
<organism evidence="2 3">
    <name type="scientific">Alkaliphilus oremlandii (strain OhILAs)</name>
    <name type="common">Clostridium oremlandii (strain OhILAs)</name>
    <dbReference type="NCBI Taxonomy" id="350688"/>
    <lineage>
        <taxon>Bacteria</taxon>
        <taxon>Bacillati</taxon>
        <taxon>Bacillota</taxon>
        <taxon>Clostridia</taxon>
        <taxon>Peptostreptococcales</taxon>
        <taxon>Natronincolaceae</taxon>
        <taxon>Alkaliphilus</taxon>
    </lineage>
</organism>
<keyword evidence="3" id="KW-1185">Reference proteome</keyword>
<gene>
    <name evidence="2" type="ordered locus">Clos_2520</name>
</gene>
<feature type="domain" description="Flagellin N-terminal" evidence="1">
    <location>
        <begin position="3"/>
        <end position="143"/>
    </location>
</feature>
<dbReference type="InterPro" id="IPR001492">
    <property type="entry name" value="Flagellin"/>
</dbReference>
<evidence type="ECO:0000313" key="3">
    <source>
        <dbReference type="Proteomes" id="UP000000269"/>
    </source>
</evidence>
<protein>
    <submittedName>
        <fullName evidence="2">Flagellar hook-associated protein 3</fullName>
    </submittedName>
</protein>
<sequence>MRITNNMMIANMTRNLQTNIRKLDRTQLEYNTGKKIHRPSDDPVGITRVLKIKSDRSELAQFKKNVEDASSWLENTEGAILGLVSDTGTLVRLRDIMIQGANGTLTAEQTKNIQNEVAQIKQQIISMGNTTYSGNYIFSGKNTDKPLLNADGTYNINPTQFLDKGIVDHRINYMVGVGEELNINTIGTALFEAVDLSMNVELPSAVGEVKEIDFLGAKIKLTGLPATPPSTATPEYGWEIKIGDGVTLTGPEISGTYSGTPPTLDVEATKEAIYNAVNTGFTGLDPTQKEEWNKLLLEKEIPVDINNLDFKTFTNSGEVKGIVAQPKKAGLINLIERIEQKLIEANYEEVSQLLGPLDKFIDKALAVRGDIGAKVNRTELILGRIEDDAINLRELQSKLEDADLSETAIRLMNEENVYRASLQVGARIIQPTLLDFLR</sequence>
<dbReference type="STRING" id="350688.Clos_2520"/>
<dbReference type="AlphaFoldDB" id="A8MJR9"/>
<dbReference type="GO" id="GO:0071973">
    <property type="term" value="P:bacterial-type flagellum-dependent cell motility"/>
    <property type="evidence" value="ECO:0007669"/>
    <property type="project" value="InterPro"/>
</dbReference>
<dbReference type="InterPro" id="IPR001029">
    <property type="entry name" value="Flagellin_N"/>
</dbReference>
<dbReference type="Proteomes" id="UP000000269">
    <property type="component" value="Chromosome"/>
</dbReference>
<keyword evidence="2" id="KW-0282">Flagellum</keyword>
<evidence type="ECO:0000259" key="1">
    <source>
        <dbReference type="Pfam" id="PF00669"/>
    </source>
</evidence>
<dbReference type="SUPFAM" id="SSF64518">
    <property type="entry name" value="Phase 1 flagellin"/>
    <property type="match status" value="1"/>
</dbReference>
<evidence type="ECO:0000313" key="2">
    <source>
        <dbReference type="EMBL" id="ABW20051.1"/>
    </source>
</evidence>
<dbReference type="PANTHER" id="PTHR42792:SF1">
    <property type="entry name" value="FLAGELLAR HOOK-ASSOCIATED PROTEIN 3"/>
    <property type="match status" value="1"/>
</dbReference>
<dbReference type="InterPro" id="IPR013384">
    <property type="entry name" value="Flagell_FlgL"/>
</dbReference>
<proteinExistence type="predicted"/>
<dbReference type="KEGG" id="aoe:Clos_2520"/>
<dbReference type="OrthoDB" id="9758307at2"/>
<accession>A8MJR9</accession>
<dbReference type="GO" id="GO:0005198">
    <property type="term" value="F:structural molecule activity"/>
    <property type="evidence" value="ECO:0007669"/>
    <property type="project" value="InterPro"/>
</dbReference>
<name>A8MJR9_ALKOO</name>
<dbReference type="GO" id="GO:0009424">
    <property type="term" value="C:bacterial-type flagellum hook"/>
    <property type="evidence" value="ECO:0007669"/>
    <property type="project" value="InterPro"/>
</dbReference>